<dbReference type="EMBL" id="ADAS02000209">
    <property type="protein sequence ID" value="OAV88134.1"/>
    <property type="molecule type" value="Genomic_DNA"/>
</dbReference>
<accession>A0A0C4F835</accession>
<protein>
    <submittedName>
        <fullName evidence="2 3">Uncharacterized protein</fullName>
    </submittedName>
</protein>
<feature type="compositionally biased region" description="Polar residues" evidence="1">
    <location>
        <begin position="61"/>
        <end position="76"/>
    </location>
</feature>
<evidence type="ECO:0000313" key="2">
    <source>
        <dbReference type="EMBL" id="OAV88134.1"/>
    </source>
</evidence>
<evidence type="ECO:0000313" key="3">
    <source>
        <dbReference type="EnsemblFungi" id="PTTG_09322-t43_1-p1"/>
    </source>
</evidence>
<evidence type="ECO:0000256" key="1">
    <source>
        <dbReference type="SAM" id="MobiDB-lite"/>
    </source>
</evidence>
<evidence type="ECO:0000313" key="4">
    <source>
        <dbReference type="Proteomes" id="UP000005240"/>
    </source>
</evidence>
<reference evidence="2" key="2">
    <citation type="submission" date="2016-05" db="EMBL/GenBank/DDBJ databases">
        <title>Comparative analysis highlights variable genome content of wheat rusts and divergence of the mating loci.</title>
        <authorList>
            <person name="Cuomo C.A."/>
            <person name="Bakkeren G."/>
            <person name="Szabo L."/>
            <person name="Khalil H."/>
            <person name="Joly D."/>
            <person name="Goldberg J."/>
            <person name="Young S."/>
            <person name="Zeng Q."/>
            <person name="Fellers J."/>
        </authorList>
    </citation>
    <scope>NUCLEOTIDE SEQUENCE [LARGE SCALE GENOMIC DNA]</scope>
    <source>
        <strain evidence="2">1-1 BBBD Race 1</strain>
    </source>
</reference>
<dbReference type="Proteomes" id="UP000005240">
    <property type="component" value="Unassembled WGS sequence"/>
</dbReference>
<reference evidence="2" key="1">
    <citation type="submission" date="2009-11" db="EMBL/GenBank/DDBJ databases">
        <authorList>
            <consortium name="The Broad Institute Genome Sequencing Platform"/>
            <person name="Ward D."/>
            <person name="Feldgarden M."/>
            <person name="Earl A."/>
            <person name="Young S.K."/>
            <person name="Zeng Q."/>
            <person name="Koehrsen M."/>
            <person name="Alvarado L."/>
            <person name="Berlin A."/>
            <person name="Bochicchio J."/>
            <person name="Borenstein D."/>
            <person name="Chapman S.B."/>
            <person name="Chen Z."/>
            <person name="Engels R."/>
            <person name="Freedman E."/>
            <person name="Gellesch M."/>
            <person name="Goldberg J."/>
            <person name="Griggs A."/>
            <person name="Gujja S."/>
            <person name="Heilman E."/>
            <person name="Heiman D."/>
            <person name="Hepburn T."/>
            <person name="Howarth C."/>
            <person name="Jen D."/>
            <person name="Larson L."/>
            <person name="Lewis B."/>
            <person name="Mehta T."/>
            <person name="Park D."/>
            <person name="Pearson M."/>
            <person name="Roberts A."/>
            <person name="Saif S."/>
            <person name="Shea T."/>
            <person name="Shenoy N."/>
            <person name="Sisk P."/>
            <person name="Stolte C."/>
            <person name="Sykes S."/>
            <person name="Thomson T."/>
            <person name="Walk T."/>
            <person name="White J."/>
            <person name="Yandava C."/>
            <person name="Izard J."/>
            <person name="Baranova O.V."/>
            <person name="Blanton J.M."/>
            <person name="Tanner A.C."/>
            <person name="Dewhirst F.E."/>
            <person name="Haas B."/>
            <person name="Nusbaum C."/>
            <person name="Birren B."/>
        </authorList>
    </citation>
    <scope>NUCLEOTIDE SEQUENCE [LARGE SCALE GENOMIC DNA]</scope>
    <source>
        <strain evidence="2">1-1 BBBD Race 1</strain>
    </source>
</reference>
<proteinExistence type="predicted"/>
<dbReference type="OrthoDB" id="10457931at2759"/>
<reference evidence="3" key="4">
    <citation type="submission" date="2025-05" db="UniProtKB">
        <authorList>
            <consortium name="EnsemblFungi"/>
        </authorList>
    </citation>
    <scope>IDENTIFICATION</scope>
    <source>
        <strain evidence="3">isolate 1-1 / race 1 (BBBD)</strain>
    </source>
</reference>
<dbReference type="VEuPathDB" id="FungiDB:PTTG_09322"/>
<keyword evidence="4" id="KW-1185">Reference proteome</keyword>
<reference evidence="3 4" key="3">
    <citation type="journal article" date="2017" name="G3 (Bethesda)">
        <title>Comparative analysis highlights variable genome content of wheat rusts and divergence of the mating loci.</title>
        <authorList>
            <person name="Cuomo C.A."/>
            <person name="Bakkeren G."/>
            <person name="Khalil H.B."/>
            <person name="Panwar V."/>
            <person name="Joly D."/>
            <person name="Linning R."/>
            <person name="Sakthikumar S."/>
            <person name="Song X."/>
            <person name="Adiconis X."/>
            <person name="Fan L."/>
            <person name="Goldberg J.M."/>
            <person name="Levin J.Z."/>
            <person name="Young S."/>
            <person name="Zeng Q."/>
            <person name="Anikster Y."/>
            <person name="Bruce M."/>
            <person name="Wang M."/>
            <person name="Yin C."/>
            <person name="McCallum B."/>
            <person name="Szabo L.J."/>
            <person name="Hulbert S."/>
            <person name="Chen X."/>
            <person name="Fellers J.P."/>
        </authorList>
    </citation>
    <scope>NUCLEOTIDE SEQUENCE</scope>
    <source>
        <strain evidence="3">isolate 1-1 / race 1 (BBBD)</strain>
        <strain evidence="4">Isolate 1-1 / race 1 (BBBD)</strain>
    </source>
</reference>
<dbReference type="EnsemblFungi" id="PTTG_09322-t43_1">
    <property type="protein sequence ID" value="PTTG_09322-t43_1-p1"/>
    <property type="gene ID" value="PTTG_09322"/>
</dbReference>
<dbReference type="AlphaFoldDB" id="A0A0C4F835"/>
<name>A0A0C4F835_PUCT1</name>
<sequence length="262" mass="28655">MPPRKRTSTSNQSPDDFFTLTRRVEPLPSPNTPDGPQESYLEPSLRPNDDAEECMLFYKGTQDNDSGNVTQRNPTNGPAPGVPLPDGGFPPGDTARPTTSDPPPAGPQQKATRPAPGPRPIKIIHHVFMRTAAGQLAQVNPRNPVAAVSKEWERVIPKGVAVLMTDIQNTTWERFKVDAMDALDKTIPLLGAHLKSLDLQGLLQWKGIIMKHPVYSAKSAAMIANNTELAPFVHAVVDNPLSKVQVKISMNDPRKTAKEQQQ</sequence>
<gene>
    <name evidence="2" type="ORF">PTTG_09322</name>
</gene>
<feature type="region of interest" description="Disordered" evidence="1">
    <location>
        <begin position="1"/>
        <end position="120"/>
    </location>
</feature>
<organism evidence="3 4">
    <name type="scientific">Puccinia triticina (isolate 1-1 / race 1 (BBBD))</name>
    <name type="common">Brown leaf rust fungus</name>
    <dbReference type="NCBI Taxonomy" id="630390"/>
    <lineage>
        <taxon>Eukaryota</taxon>
        <taxon>Fungi</taxon>
        <taxon>Dikarya</taxon>
        <taxon>Basidiomycota</taxon>
        <taxon>Pucciniomycotina</taxon>
        <taxon>Pucciniomycetes</taxon>
        <taxon>Pucciniales</taxon>
        <taxon>Pucciniaceae</taxon>
        <taxon>Puccinia</taxon>
    </lineage>
</organism>